<evidence type="ECO:0000259" key="11">
    <source>
        <dbReference type="PROSITE" id="PS51285"/>
    </source>
</evidence>
<dbReference type="EMBL" id="RXGB01002845">
    <property type="protein sequence ID" value="TMW93749.1"/>
    <property type="molecule type" value="Genomic_DNA"/>
</dbReference>
<evidence type="ECO:0000256" key="2">
    <source>
        <dbReference type="ARBA" id="ARBA00022527"/>
    </source>
</evidence>
<keyword evidence="6" id="KW-0418">Kinase</keyword>
<evidence type="ECO:0000313" key="12">
    <source>
        <dbReference type="EMBL" id="TMW93749.1"/>
    </source>
</evidence>
<dbReference type="PANTHER" id="PTHR24356:SF332">
    <property type="entry name" value="AGC (CAMP-DEPENDENT, CGMP-DEPENDENT AND PROTEIN KINASE C) KINASE FAMILY PROTEIN"/>
    <property type="match status" value="1"/>
</dbReference>
<accession>A0A6N2BM53</accession>
<dbReference type="Pfam" id="PF00069">
    <property type="entry name" value="Pkinase"/>
    <property type="match status" value="1"/>
</dbReference>
<dbReference type="PANTHER" id="PTHR24356">
    <property type="entry name" value="SERINE/THREONINE-PROTEIN KINASE"/>
    <property type="match status" value="1"/>
</dbReference>
<name>A0A6N2BM53_SOLCI</name>
<evidence type="ECO:0000256" key="5">
    <source>
        <dbReference type="ARBA" id="ARBA00022741"/>
    </source>
</evidence>
<dbReference type="InterPro" id="IPR008271">
    <property type="entry name" value="Ser/Thr_kinase_AS"/>
</dbReference>
<dbReference type="GO" id="GO:0035556">
    <property type="term" value="P:intracellular signal transduction"/>
    <property type="evidence" value="ECO:0007669"/>
    <property type="project" value="TreeGrafter"/>
</dbReference>
<evidence type="ECO:0000256" key="1">
    <source>
        <dbReference type="ARBA" id="ARBA00012513"/>
    </source>
</evidence>
<dbReference type="SMART" id="SM00133">
    <property type="entry name" value="S_TK_X"/>
    <property type="match status" value="1"/>
</dbReference>
<dbReference type="FunFam" id="3.30.200.20:FF:000063">
    <property type="entry name" value="Non-specific serine/threonine protein kinase"/>
    <property type="match status" value="1"/>
</dbReference>
<organism evidence="12">
    <name type="scientific">Solanum chilense</name>
    <name type="common">Tomato</name>
    <name type="synonym">Lycopersicon chilense</name>
    <dbReference type="NCBI Taxonomy" id="4083"/>
    <lineage>
        <taxon>Eukaryota</taxon>
        <taxon>Viridiplantae</taxon>
        <taxon>Streptophyta</taxon>
        <taxon>Embryophyta</taxon>
        <taxon>Tracheophyta</taxon>
        <taxon>Spermatophyta</taxon>
        <taxon>Magnoliopsida</taxon>
        <taxon>eudicotyledons</taxon>
        <taxon>Gunneridae</taxon>
        <taxon>Pentapetalae</taxon>
        <taxon>asterids</taxon>
        <taxon>lamiids</taxon>
        <taxon>Solanales</taxon>
        <taxon>Solanaceae</taxon>
        <taxon>Solanoideae</taxon>
        <taxon>Solaneae</taxon>
        <taxon>Solanum</taxon>
        <taxon>Solanum subgen. Lycopersicon</taxon>
    </lineage>
</organism>
<comment type="catalytic activity">
    <reaction evidence="9">
        <text>L-seryl-[protein] + ATP = O-phospho-L-seryl-[protein] + ADP + H(+)</text>
        <dbReference type="Rhea" id="RHEA:17989"/>
        <dbReference type="Rhea" id="RHEA-COMP:9863"/>
        <dbReference type="Rhea" id="RHEA-COMP:11604"/>
        <dbReference type="ChEBI" id="CHEBI:15378"/>
        <dbReference type="ChEBI" id="CHEBI:29999"/>
        <dbReference type="ChEBI" id="CHEBI:30616"/>
        <dbReference type="ChEBI" id="CHEBI:83421"/>
        <dbReference type="ChEBI" id="CHEBI:456216"/>
        <dbReference type="EC" id="2.7.11.1"/>
    </reaction>
</comment>
<keyword evidence="7" id="KW-0067">ATP-binding</keyword>
<evidence type="ECO:0000256" key="3">
    <source>
        <dbReference type="ARBA" id="ARBA00022553"/>
    </source>
</evidence>
<gene>
    <name evidence="12" type="ORF">EJD97_011210</name>
</gene>
<dbReference type="EC" id="2.7.11.1" evidence="1"/>
<feature type="domain" description="Protein kinase" evidence="10">
    <location>
        <begin position="67"/>
        <end position="408"/>
    </location>
</feature>
<dbReference type="SUPFAM" id="SSF56112">
    <property type="entry name" value="Protein kinase-like (PK-like)"/>
    <property type="match status" value="1"/>
</dbReference>
<feature type="domain" description="AGC-kinase C-terminal" evidence="11">
    <location>
        <begin position="409"/>
        <end position="482"/>
    </location>
</feature>
<evidence type="ECO:0000256" key="9">
    <source>
        <dbReference type="ARBA" id="ARBA00048679"/>
    </source>
</evidence>
<sequence length="558" mass="63264">MEEGQCEEEVLGSSLTMEKVAAAKQFIENHYKTQMKSIQERKESISTFTTTYLGFTLVARFKSSEIWNWVIREATGKVGFLAKASASPLASPRGEAGPCRLLSPLAVHNTGSWQHHVEHVRAERNLLAEVASHCIVKLYYSFQDAEYLYLVMEYLPGGDMMTLLMREDTLSESVAKFYIGQSVLAIESIHKHHYIHRDIKPDNLLLDKNGHMKLSDFGLCKPLDCRTLSTLKENEAMDDENIKDPMDIDSSFPDTNDGNKWKTPREKLHHWQINRRKLYPIPYAFGLAFLAPKGIPRCTFFSVCSEKFDLRCLLPAACLWWEGKGEVGRSEDISVSMGGCWMRDKRKILEQLEEGAREEFLPGGTKHVNLKVLLLLPNLSDSNSMLLCDVEHRLGTGGANQIKAHPWFKDIEWDRLYEMEAAFKPEVNGELDTQNFMKYDEMDTPTSARSGSGPSRKMSLTPKDLSFVGYTYKNFDAVKALRNSSDPTRDTSPRRPSIDSIFSQCLYMVGNQMPTLVAIAGQMKFITSGTNYAVVPFLNIWAKLPIVSYLLVMIEAFQ</sequence>
<dbReference type="PROSITE" id="PS51285">
    <property type="entry name" value="AGC_KINASE_CTER"/>
    <property type="match status" value="1"/>
</dbReference>
<dbReference type="Pfam" id="PF00433">
    <property type="entry name" value="Pkinase_C"/>
    <property type="match status" value="1"/>
</dbReference>
<dbReference type="InterPro" id="IPR000961">
    <property type="entry name" value="AGC-kinase_C"/>
</dbReference>
<dbReference type="Gene3D" id="3.30.200.20">
    <property type="entry name" value="Phosphorylase Kinase, domain 1"/>
    <property type="match status" value="1"/>
</dbReference>
<keyword evidence="4" id="KW-0808">Transferase</keyword>
<dbReference type="InterPro" id="IPR017892">
    <property type="entry name" value="Pkinase_C"/>
</dbReference>
<proteinExistence type="predicted"/>
<comment type="catalytic activity">
    <reaction evidence="8">
        <text>L-threonyl-[protein] + ATP = O-phospho-L-threonyl-[protein] + ADP + H(+)</text>
        <dbReference type="Rhea" id="RHEA:46608"/>
        <dbReference type="Rhea" id="RHEA-COMP:11060"/>
        <dbReference type="Rhea" id="RHEA-COMP:11605"/>
        <dbReference type="ChEBI" id="CHEBI:15378"/>
        <dbReference type="ChEBI" id="CHEBI:30013"/>
        <dbReference type="ChEBI" id="CHEBI:30616"/>
        <dbReference type="ChEBI" id="CHEBI:61977"/>
        <dbReference type="ChEBI" id="CHEBI:456216"/>
        <dbReference type="EC" id="2.7.11.1"/>
    </reaction>
</comment>
<keyword evidence="3" id="KW-0597">Phosphoprotein</keyword>
<keyword evidence="2" id="KW-0723">Serine/threonine-protein kinase</keyword>
<dbReference type="AlphaFoldDB" id="A0A6N2BM53"/>
<evidence type="ECO:0000259" key="10">
    <source>
        <dbReference type="PROSITE" id="PS50011"/>
    </source>
</evidence>
<dbReference type="GO" id="GO:0005524">
    <property type="term" value="F:ATP binding"/>
    <property type="evidence" value="ECO:0007669"/>
    <property type="project" value="UniProtKB-KW"/>
</dbReference>
<dbReference type="Gene3D" id="1.10.510.10">
    <property type="entry name" value="Transferase(Phosphotransferase) domain 1"/>
    <property type="match status" value="2"/>
</dbReference>
<dbReference type="InterPro" id="IPR011009">
    <property type="entry name" value="Kinase-like_dom_sf"/>
</dbReference>
<dbReference type="GO" id="GO:0004674">
    <property type="term" value="F:protein serine/threonine kinase activity"/>
    <property type="evidence" value="ECO:0007669"/>
    <property type="project" value="UniProtKB-KW"/>
</dbReference>
<dbReference type="FunFam" id="1.10.510.10:FF:000042">
    <property type="entry name" value="Non-specific serine/threonine protein kinase"/>
    <property type="match status" value="1"/>
</dbReference>
<keyword evidence="5" id="KW-0547">Nucleotide-binding</keyword>
<dbReference type="PROSITE" id="PS00108">
    <property type="entry name" value="PROTEIN_KINASE_ST"/>
    <property type="match status" value="1"/>
</dbReference>
<dbReference type="InterPro" id="IPR050236">
    <property type="entry name" value="Ser_Thr_kinase_AGC"/>
</dbReference>
<dbReference type="PROSITE" id="PS50011">
    <property type="entry name" value="PROTEIN_KINASE_DOM"/>
    <property type="match status" value="1"/>
</dbReference>
<evidence type="ECO:0000256" key="7">
    <source>
        <dbReference type="ARBA" id="ARBA00022840"/>
    </source>
</evidence>
<comment type="caution">
    <text evidence="12">The sequence shown here is derived from an EMBL/GenBank/DDBJ whole genome shotgun (WGS) entry which is preliminary data.</text>
</comment>
<reference evidence="12" key="1">
    <citation type="submission" date="2019-05" db="EMBL/GenBank/DDBJ databases">
        <title>The de novo reference genome and transcriptome assemblies of the wild tomato species Solanum chilense.</title>
        <authorList>
            <person name="Stam R."/>
            <person name="Nosenko T."/>
            <person name="Hoerger A.C."/>
            <person name="Stephan W."/>
            <person name="Seidel M.A."/>
            <person name="Kuhn J.M.M."/>
            <person name="Haberer G."/>
            <person name="Tellier A."/>
        </authorList>
    </citation>
    <scope>NUCLEOTIDE SEQUENCE</scope>
    <source>
        <tissue evidence="12">Mature leaves</tissue>
    </source>
</reference>
<evidence type="ECO:0000256" key="4">
    <source>
        <dbReference type="ARBA" id="ARBA00022679"/>
    </source>
</evidence>
<evidence type="ECO:0000256" key="8">
    <source>
        <dbReference type="ARBA" id="ARBA00047899"/>
    </source>
</evidence>
<dbReference type="SMART" id="SM00220">
    <property type="entry name" value="S_TKc"/>
    <property type="match status" value="1"/>
</dbReference>
<protein>
    <recommendedName>
        <fullName evidence="1">non-specific serine/threonine protein kinase</fullName>
        <ecNumber evidence="1">2.7.11.1</ecNumber>
    </recommendedName>
</protein>
<dbReference type="InterPro" id="IPR000719">
    <property type="entry name" value="Prot_kinase_dom"/>
</dbReference>
<evidence type="ECO:0000256" key="6">
    <source>
        <dbReference type="ARBA" id="ARBA00022777"/>
    </source>
</evidence>